<dbReference type="PANTHER" id="PTHR23407:SF1">
    <property type="entry name" value="5-FORMYLTETRAHYDROFOLATE CYCLO-LIGASE"/>
    <property type="match status" value="1"/>
</dbReference>
<dbReference type="PIRSF" id="PIRSF006806">
    <property type="entry name" value="FTHF_cligase"/>
    <property type="match status" value="1"/>
</dbReference>
<dbReference type="NCBIfam" id="TIGR02727">
    <property type="entry name" value="MTHFS_bact"/>
    <property type="match status" value="1"/>
</dbReference>
<dbReference type="GO" id="GO:0046872">
    <property type="term" value="F:metal ion binding"/>
    <property type="evidence" value="ECO:0007669"/>
    <property type="project" value="UniProtKB-KW"/>
</dbReference>
<accession>R7RRC6</accession>
<evidence type="ECO:0000313" key="6">
    <source>
        <dbReference type="EMBL" id="CDF57815.1"/>
    </source>
</evidence>
<dbReference type="Pfam" id="PF01812">
    <property type="entry name" value="5-FTHF_cyc-lig"/>
    <property type="match status" value="1"/>
</dbReference>
<dbReference type="PANTHER" id="PTHR23407">
    <property type="entry name" value="ATPASE INHIBITOR/5-FORMYLTETRAHYDROFOLATE CYCLO-LIGASE"/>
    <property type="match status" value="1"/>
</dbReference>
<dbReference type="HOGENOM" id="CLU_066245_2_2_9"/>
<keyword evidence="7" id="KW-1185">Reference proteome</keyword>
<organism evidence="6 7">
    <name type="scientific">Thermobrachium celere DSM 8682</name>
    <dbReference type="NCBI Taxonomy" id="941824"/>
    <lineage>
        <taxon>Bacteria</taxon>
        <taxon>Bacillati</taxon>
        <taxon>Bacillota</taxon>
        <taxon>Clostridia</taxon>
        <taxon>Eubacteriales</taxon>
        <taxon>Clostridiaceae</taxon>
        <taxon>Thermobrachium</taxon>
    </lineage>
</organism>
<dbReference type="EMBL" id="CAVN010000091">
    <property type="protein sequence ID" value="CDF57815.1"/>
    <property type="molecule type" value="Genomic_DNA"/>
</dbReference>
<name>R7RRC6_9CLOT</name>
<evidence type="ECO:0000256" key="2">
    <source>
        <dbReference type="ARBA" id="ARBA00022741"/>
    </source>
</evidence>
<evidence type="ECO:0000256" key="5">
    <source>
        <dbReference type="RuleBase" id="RU361279"/>
    </source>
</evidence>
<dbReference type="SUPFAM" id="SSF100950">
    <property type="entry name" value="NagB/RpiA/CoA transferase-like"/>
    <property type="match status" value="1"/>
</dbReference>
<dbReference type="EC" id="6.3.3.2" evidence="5"/>
<comment type="cofactor">
    <cofactor evidence="5">
        <name>Mg(2+)</name>
        <dbReference type="ChEBI" id="CHEBI:18420"/>
    </cofactor>
</comment>
<dbReference type="AlphaFoldDB" id="R7RRC6"/>
<dbReference type="Gene3D" id="3.40.50.10420">
    <property type="entry name" value="NagB/RpiA/CoA transferase-like"/>
    <property type="match status" value="1"/>
</dbReference>
<dbReference type="eggNOG" id="COG0212">
    <property type="taxonomic scope" value="Bacteria"/>
</dbReference>
<comment type="similarity">
    <text evidence="1 5">Belongs to the 5-formyltetrahydrofolate cyclo-ligase family.</text>
</comment>
<comment type="catalytic activity">
    <reaction evidence="5">
        <text>(6S)-5-formyl-5,6,7,8-tetrahydrofolate + ATP = (6R)-5,10-methenyltetrahydrofolate + ADP + phosphate</text>
        <dbReference type="Rhea" id="RHEA:10488"/>
        <dbReference type="ChEBI" id="CHEBI:30616"/>
        <dbReference type="ChEBI" id="CHEBI:43474"/>
        <dbReference type="ChEBI" id="CHEBI:57455"/>
        <dbReference type="ChEBI" id="CHEBI:57457"/>
        <dbReference type="ChEBI" id="CHEBI:456216"/>
        <dbReference type="EC" id="6.3.3.2"/>
    </reaction>
</comment>
<dbReference type="GO" id="GO:0030272">
    <property type="term" value="F:5-formyltetrahydrofolate cyclo-ligase activity"/>
    <property type="evidence" value="ECO:0007669"/>
    <property type="project" value="UniProtKB-EC"/>
</dbReference>
<dbReference type="RefSeq" id="WP_018661324.1">
    <property type="nucleotide sequence ID" value="NZ_HF952018.1"/>
</dbReference>
<evidence type="ECO:0000313" key="7">
    <source>
        <dbReference type="Proteomes" id="UP000014923"/>
    </source>
</evidence>
<sequence length="183" mass="21348">MKSELRSKLIEVRKKLSKEDVEARSRKVVENILNWDVFNRCSVVMLYSSYRNEVDLDYIADELIRINKTVVYPKSIKETYDIVPYKVDSKSQLIKGAYGILEPISTEKIDKNLIDIILVPGVAFDKMGYRLGYGAGYYDRFLKDYKGIKVGVCYDFQIVEDVYRDDHDVKMDYLVCERGILKL</sequence>
<keyword evidence="5" id="KW-0460">Magnesium</keyword>
<feature type="binding site" evidence="4">
    <location>
        <begin position="130"/>
        <end position="138"/>
    </location>
    <ligand>
        <name>ATP</name>
        <dbReference type="ChEBI" id="CHEBI:30616"/>
    </ligand>
</feature>
<dbReference type="OrthoDB" id="9801938at2"/>
<evidence type="ECO:0000256" key="3">
    <source>
        <dbReference type="ARBA" id="ARBA00022840"/>
    </source>
</evidence>
<evidence type="ECO:0000256" key="4">
    <source>
        <dbReference type="PIRSR" id="PIRSR006806-1"/>
    </source>
</evidence>
<keyword evidence="2 4" id="KW-0547">Nucleotide-binding</keyword>
<dbReference type="GO" id="GO:0009396">
    <property type="term" value="P:folic acid-containing compound biosynthetic process"/>
    <property type="evidence" value="ECO:0007669"/>
    <property type="project" value="TreeGrafter"/>
</dbReference>
<keyword evidence="6" id="KW-0436">Ligase</keyword>
<dbReference type="GO" id="GO:0035999">
    <property type="term" value="P:tetrahydrofolate interconversion"/>
    <property type="evidence" value="ECO:0007669"/>
    <property type="project" value="TreeGrafter"/>
</dbReference>
<dbReference type="InterPro" id="IPR002698">
    <property type="entry name" value="FTHF_cligase"/>
</dbReference>
<keyword evidence="5" id="KW-0479">Metal-binding</keyword>
<dbReference type="InterPro" id="IPR037171">
    <property type="entry name" value="NagB/RpiA_transferase-like"/>
</dbReference>
<gene>
    <name evidence="6" type="ORF">TCEL_01729</name>
</gene>
<protein>
    <recommendedName>
        <fullName evidence="5">5-formyltetrahydrofolate cyclo-ligase</fullName>
        <ecNumber evidence="5">6.3.3.2</ecNumber>
    </recommendedName>
</protein>
<evidence type="ECO:0000256" key="1">
    <source>
        <dbReference type="ARBA" id="ARBA00010638"/>
    </source>
</evidence>
<feature type="binding site" evidence="4">
    <location>
        <begin position="2"/>
        <end position="6"/>
    </location>
    <ligand>
        <name>ATP</name>
        <dbReference type="ChEBI" id="CHEBI:30616"/>
    </ligand>
</feature>
<dbReference type="InterPro" id="IPR024185">
    <property type="entry name" value="FTHF_cligase-like_sf"/>
</dbReference>
<dbReference type="GO" id="GO:0005524">
    <property type="term" value="F:ATP binding"/>
    <property type="evidence" value="ECO:0007669"/>
    <property type="project" value="UniProtKB-KW"/>
</dbReference>
<keyword evidence="3 4" id="KW-0067">ATP-binding</keyword>
<comment type="caution">
    <text evidence="6">The sequence shown here is derived from an EMBL/GenBank/DDBJ whole genome shotgun (WGS) entry which is preliminary data.</text>
</comment>
<reference evidence="6" key="1">
    <citation type="submission" date="2013-03" db="EMBL/GenBank/DDBJ databases">
        <title>Draft genome sequence of the hydrogen-ethanol-producing anaerobic alkalithermophilic Caloramator celere.</title>
        <authorList>
            <person name="Ciranna A."/>
            <person name="Larjo A."/>
            <person name="Kivisto A."/>
            <person name="Santala V."/>
            <person name="Roos C."/>
            <person name="Karp M."/>
        </authorList>
    </citation>
    <scope>NUCLEOTIDE SEQUENCE [LARGE SCALE GENOMIC DNA]</scope>
    <source>
        <strain evidence="6">DSM 8682</strain>
    </source>
</reference>
<proteinExistence type="inferred from homology"/>
<feature type="binding site" evidence="4">
    <location>
        <position position="53"/>
    </location>
    <ligand>
        <name>substrate</name>
    </ligand>
</feature>
<dbReference type="Proteomes" id="UP000014923">
    <property type="component" value="Unassembled WGS sequence"/>
</dbReference>